<evidence type="ECO:0000313" key="3">
    <source>
        <dbReference type="EMBL" id="MBY09940.1"/>
    </source>
</evidence>
<sequence>MKIGDVLNCSFPEWYGKFKKVTIKSLLIPLPKEFIDYLHSDGVVLPTGSSAPPSQGRDYDSDSEVDWDEADREENEAPSFPELQEQVSKAIRELGGRCFPKLNWSSPKDATWIAINNSPSCSSFEDICLLLKSSDFVGHDLTQPFVYCSDWQEDMKLENFFKHVLVLRKWEEIDPSTEFRCFVKNDVLIAITQRDHTSYYYHIEEQRNAIVQDIVSFFEEHIVHKFPDKNYVFDVHRIRKDVVVLLDFNPFGSQTDSLLFDWDELEAFDARRRDLPELRYMTEDRGVQPSPYRHYGLPRDFVDLSSGEDARKLIDLLTLGKKGQEDSSNDEDDQTDAVS</sequence>
<dbReference type="PANTHER" id="PTHR15323:SF6">
    <property type="entry name" value="CELL DIVISION CYCLE PROTEIN 123 HOMOLOG"/>
    <property type="match status" value="1"/>
</dbReference>
<dbReference type="AlphaFoldDB" id="A0A2R5LK92"/>
<evidence type="ECO:0000256" key="1">
    <source>
        <dbReference type="ARBA" id="ARBA00011047"/>
    </source>
</evidence>
<dbReference type="InterPro" id="IPR009772">
    <property type="entry name" value="CDC123"/>
</dbReference>
<name>A0A2R5LK92_9ACAR</name>
<dbReference type="Pfam" id="PF07065">
    <property type="entry name" value="D123"/>
    <property type="match status" value="1"/>
</dbReference>
<dbReference type="GO" id="GO:0005737">
    <property type="term" value="C:cytoplasm"/>
    <property type="evidence" value="ECO:0007669"/>
    <property type="project" value="TreeGrafter"/>
</dbReference>
<dbReference type="PANTHER" id="PTHR15323">
    <property type="entry name" value="D123 PROTEIN"/>
    <property type="match status" value="1"/>
</dbReference>
<feature type="compositionally biased region" description="Acidic residues" evidence="2">
    <location>
        <begin position="61"/>
        <end position="76"/>
    </location>
</feature>
<comment type="similarity">
    <text evidence="1">Belongs to the CDC123 family.</text>
</comment>
<accession>A0A2R5LK92</accession>
<reference evidence="3" key="1">
    <citation type="submission" date="2018-03" db="EMBL/GenBank/DDBJ databases">
        <title>The relapsing fever spirochete Borrelia turicatae persists in the highly oxidative environment of its soft-bodied tick vector.</title>
        <authorList>
            <person name="Bourret T.J."/>
            <person name="Boyle W.K."/>
            <person name="Valenzuela J.G."/>
            <person name="Oliveira F."/>
            <person name="Lopez J.E."/>
        </authorList>
    </citation>
    <scope>NUCLEOTIDE SEQUENCE</scope>
    <source>
        <strain evidence="3">Kansas strain/isolate</strain>
        <tissue evidence="3">Salivary glands</tissue>
    </source>
</reference>
<proteinExistence type="inferred from homology"/>
<evidence type="ECO:0000256" key="2">
    <source>
        <dbReference type="SAM" id="MobiDB-lite"/>
    </source>
</evidence>
<dbReference type="EMBL" id="GGLE01005814">
    <property type="protein sequence ID" value="MBY09940.1"/>
    <property type="molecule type" value="Transcribed_RNA"/>
</dbReference>
<feature type="region of interest" description="Disordered" evidence="2">
    <location>
        <begin position="48"/>
        <end position="81"/>
    </location>
</feature>
<organism evidence="3">
    <name type="scientific">Ornithodoros turicata</name>
    <dbReference type="NCBI Taxonomy" id="34597"/>
    <lineage>
        <taxon>Eukaryota</taxon>
        <taxon>Metazoa</taxon>
        <taxon>Ecdysozoa</taxon>
        <taxon>Arthropoda</taxon>
        <taxon>Chelicerata</taxon>
        <taxon>Arachnida</taxon>
        <taxon>Acari</taxon>
        <taxon>Parasitiformes</taxon>
        <taxon>Ixodida</taxon>
        <taxon>Ixodoidea</taxon>
        <taxon>Argasidae</taxon>
        <taxon>Ornithodorinae</taxon>
        <taxon>Ornithodoros</taxon>
    </lineage>
</organism>
<protein>
    <submittedName>
        <fullName evidence="3">Uncharacterized protein</fullName>
    </submittedName>
</protein>